<organism evidence="1 2">
    <name type="scientific">[Clostridium] asparagiforme DSM 15981</name>
    <dbReference type="NCBI Taxonomy" id="518636"/>
    <lineage>
        <taxon>Bacteria</taxon>
        <taxon>Bacillati</taxon>
        <taxon>Bacillota</taxon>
        <taxon>Clostridia</taxon>
        <taxon>Lachnospirales</taxon>
        <taxon>Lachnospiraceae</taxon>
        <taxon>Enterocloster</taxon>
    </lineage>
</organism>
<dbReference type="EMBL" id="ACCJ01000053">
    <property type="protein sequence ID" value="EEG56652.1"/>
    <property type="molecule type" value="Genomic_DNA"/>
</dbReference>
<dbReference type="HOGENOM" id="CLU_3166270_0_0_9"/>
<keyword evidence="2" id="KW-1185">Reference proteome</keyword>
<dbReference type="AlphaFoldDB" id="C0CW75"/>
<sequence length="47" mass="5882">MVYHSATKNIKKYQKILSFCVISWYYKRKSWDTNKPGYQFVVYKKRR</sequence>
<comment type="caution">
    <text evidence="1">The sequence shown here is derived from an EMBL/GenBank/DDBJ whole genome shotgun (WGS) entry which is preliminary data.</text>
</comment>
<accession>C0CW75</accession>
<protein>
    <submittedName>
        <fullName evidence="1">Uncharacterized protein</fullName>
    </submittedName>
</protein>
<evidence type="ECO:0000313" key="1">
    <source>
        <dbReference type="EMBL" id="EEG56652.1"/>
    </source>
</evidence>
<gene>
    <name evidence="1" type="ORF">CLOSTASPAR_01229</name>
</gene>
<reference evidence="1 2" key="1">
    <citation type="submission" date="2009-02" db="EMBL/GenBank/DDBJ databases">
        <title>Draft genome sequence of Clostridium asparagiforme (DSM 15981).</title>
        <authorList>
            <person name="Sudarsanam P."/>
            <person name="Ley R."/>
            <person name="Guruge J."/>
            <person name="Turnbaugh P.J."/>
            <person name="Mahowald M."/>
            <person name="Liep D."/>
            <person name="Gordon J."/>
        </authorList>
    </citation>
    <scope>NUCLEOTIDE SEQUENCE [LARGE SCALE GENOMIC DNA]</scope>
    <source>
        <strain evidence="1 2">DSM 15981</strain>
    </source>
</reference>
<dbReference type="Proteomes" id="UP000004756">
    <property type="component" value="Unassembled WGS sequence"/>
</dbReference>
<name>C0CW75_9FIRM</name>
<proteinExistence type="predicted"/>
<evidence type="ECO:0000313" key="2">
    <source>
        <dbReference type="Proteomes" id="UP000004756"/>
    </source>
</evidence>